<proteinExistence type="predicted"/>
<dbReference type="Proteomes" id="UP000198635">
    <property type="component" value="Unassembled WGS sequence"/>
</dbReference>
<dbReference type="RefSeq" id="WP_092375842.1">
    <property type="nucleotide sequence ID" value="NZ_FORX01000012.1"/>
</dbReference>
<sequence length="124" mass="13758">MKFASIWAVLILCGLMACKAQPEIEFAVGTERVVVEKVQANVSLGRDAANRNMVVITLRNDIAERLQSATSRHVGGLMSLRIGDVYEQRDIPIHESFLPDTLHLAVASEEEARRIVEMWGNGEP</sequence>
<gene>
    <name evidence="2" type="ORF">SAMN04488082_11233</name>
</gene>
<name>A0A1I3W4K8_9BACT</name>
<accession>A0A1I3W4K8</accession>
<evidence type="ECO:0000313" key="2">
    <source>
        <dbReference type="EMBL" id="SFK02382.1"/>
    </source>
</evidence>
<evidence type="ECO:0000313" key="3">
    <source>
        <dbReference type="Proteomes" id="UP000198635"/>
    </source>
</evidence>
<feature type="chain" id="PRO_5011750619" description="Preprotein translocase subunit SecD" evidence="1">
    <location>
        <begin position="21"/>
        <end position="124"/>
    </location>
</feature>
<dbReference type="PROSITE" id="PS51257">
    <property type="entry name" value="PROKAR_LIPOPROTEIN"/>
    <property type="match status" value="1"/>
</dbReference>
<evidence type="ECO:0008006" key="4">
    <source>
        <dbReference type="Google" id="ProtNLM"/>
    </source>
</evidence>
<dbReference type="OrthoDB" id="9831918at2"/>
<keyword evidence="3" id="KW-1185">Reference proteome</keyword>
<feature type="signal peptide" evidence="1">
    <location>
        <begin position="1"/>
        <end position="20"/>
    </location>
</feature>
<dbReference type="EMBL" id="FORX01000012">
    <property type="protein sequence ID" value="SFK02382.1"/>
    <property type="molecule type" value="Genomic_DNA"/>
</dbReference>
<dbReference type="AlphaFoldDB" id="A0A1I3W4K8"/>
<evidence type="ECO:0000256" key="1">
    <source>
        <dbReference type="SAM" id="SignalP"/>
    </source>
</evidence>
<protein>
    <recommendedName>
        <fullName evidence="4">Preprotein translocase subunit SecD</fullName>
    </recommendedName>
</protein>
<keyword evidence="1" id="KW-0732">Signal</keyword>
<reference evidence="3" key="1">
    <citation type="submission" date="2016-10" db="EMBL/GenBank/DDBJ databases">
        <authorList>
            <person name="Varghese N."/>
            <person name="Submissions S."/>
        </authorList>
    </citation>
    <scope>NUCLEOTIDE SEQUENCE [LARGE SCALE GENOMIC DNA]</scope>
    <source>
        <strain evidence="3">DSM 5918</strain>
    </source>
</reference>
<organism evidence="2 3">
    <name type="scientific">Desulfomicrobium apsheronum</name>
    <dbReference type="NCBI Taxonomy" id="52560"/>
    <lineage>
        <taxon>Bacteria</taxon>
        <taxon>Pseudomonadati</taxon>
        <taxon>Thermodesulfobacteriota</taxon>
        <taxon>Desulfovibrionia</taxon>
        <taxon>Desulfovibrionales</taxon>
        <taxon>Desulfomicrobiaceae</taxon>
        <taxon>Desulfomicrobium</taxon>
    </lineage>
</organism>